<evidence type="ECO:0000313" key="3">
    <source>
        <dbReference type="EMBL" id="VAV90494.1"/>
    </source>
</evidence>
<gene>
    <name evidence="3" type="ORF">MNBD_ACTINO01-452</name>
</gene>
<dbReference type="Gene3D" id="1.20.140.90">
    <property type="entry name" value="Malonyl-CoA decarboxylase, oligemerization domain"/>
    <property type="match status" value="1"/>
</dbReference>
<dbReference type="Gene3D" id="3.40.630.150">
    <property type="entry name" value="Malonyl-CoA decarboxylase, catalytic domain"/>
    <property type="match status" value="1"/>
</dbReference>
<proteinExistence type="predicted"/>
<organism evidence="3">
    <name type="scientific">hydrothermal vent metagenome</name>
    <dbReference type="NCBI Taxonomy" id="652676"/>
    <lineage>
        <taxon>unclassified sequences</taxon>
        <taxon>metagenomes</taxon>
        <taxon>ecological metagenomes</taxon>
    </lineage>
</organism>
<dbReference type="Pfam" id="PF17408">
    <property type="entry name" value="MCD_N"/>
    <property type="match status" value="1"/>
</dbReference>
<dbReference type="InterPro" id="IPR007956">
    <property type="entry name" value="Malonyl_CoA_deC_C"/>
</dbReference>
<dbReference type="GO" id="GO:0050080">
    <property type="term" value="F:malonyl-CoA decarboxylase activity"/>
    <property type="evidence" value="ECO:0007669"/>
    <property type="project" value="UniProtKB-EC"/>
</dbReference>
<dbReference type="InterPro" id="IPR038351">
    <property type="entry name" value="MCD_N_sf"/>
</dbReference>
<protein>
    <submittedName>
        <fullName evidence="3">Malonyl-CoA decarboxylase</fullName>
        <ecNumber evidence="3">4.1.1.9</ecNumber>
    </submittedName>
</protein>
<dbReference type="PANTHER" id="PTHR28641:SF1">
    <property type="entry name" value="MALONYL-COA DECARBOXYLASE, MITOCHONDRIAL"/>
    <property type="match status" value="1"/>
</dbReference>
<accession>A0A3B0RB14</accession>
<evidence type="ECO:0000259" key="2">
    <source>
        <dbReference type="Pfam" id="PF17408"/>
    </source>
</evidence>
<dbReference type="PANTHER" id="PTHR28641">
    <property type="match status" value="1"/>
</dbReference>
<dbReference type="GO" id="GO:0006633">
    <property type="term" value="P:fatty acid biosynthetic process"/>
    <property type="evidence" value="ECO:0007669"/>
    <property type="project" value="InterPro"/>
</dbReference>
<sequence length="432" mass="47628">MARAGDLMNSLERLEGLSTSLLAHSREATVSSHAAEVIDAYESLDPKDRAAYFGFLRDEMTVDHDALRSAATSYLESPDEAGAVALGTASEPVRREFLRLLNTAPGGTRSIVDMRRDLLELLSKDPGLRVVDAAFLHVLRSWFNQGFLELRRLDWSTPAAILEKLIAYEAVHAIVGWDDLRRRLESDRRLYAYMHTALPDEPLIFVEVALVDRLVGSIEDVLTQPPAVDLAEPTTAIFYSITNTQPGLSSISFGNFLIKQVMGELQREIPTLETFSTLSPIPGFLVWLRGQSDEDLEWMDSGARARLPALNGTEWIDFPWAQQDLEPVLMQAAAHYLYTVKRPGSDPPRPIDSVARFHLRNGASIHRLNWMGDPSPKGLGESAGMLVNYLYDADAVVANVEAFVGDGTIAASDQIKELAAGRTVPATDVASR</sequence>
<dbReference type="InterPro" id="IPR042303">
    <property type="entry name" value="Malonyl_CoA_deC_C_sf"/>
</dbReference>
<dbReference type="EMBL" id="UOEI01000040">
    <property type="protein sequence ID" value="VAV90494.1"/>
    <property type="molecule type" value="Genomic_DNA"/>
</dbReference>
<evidence type="ECO:0000259" key="1">
    <source>
        <dbReference type="Pfam" id="PF05292"/>
    </source>
</evidence>
<name>A0A3B0RB14_9ZZZZ</name>
<feature type="domain" description="Malonyl-CoA decarboxylase N-terminal" evidence="2">
    <location>
        <begin position="62"/>
        <end position="143"/>
    </location>
</feature>
<dbReference type="EC" id="4.1.1.9" evidence="3"/>
<dbReference type="InterPro" id="IPR035372">
    <property type="entry name" value="MCD_N"/>
</dbReference>
<keyword evidence="3" id="KW-0456">Lyase</keyword>
<dbReference type="AlphaFoldDB" id="A0A3B0RB14"/>
<feature type="domain" description="Malonyl-CoA decarboxylase C-terminal" evidence="1">
    <location>
        <begin position="146"/>
        <end position="392"/>
    </location>
</feature>
<dbReference type="InterPro" id="IPR038917">
    <property type="entry name" value="Malonyl_CoA_deC"/>
</dbReference>
<dbReference type="Pfam" id="PF05292">
    <property type="entry name" value="MCD"/>
    <property type="match status" value="1"/>
</dbReference>
<reference evidence="3" key="1">
    <citation type="submission" date="2018-06" db="EMBL/GenBank/DDBJ databases">
        <authorList>
            <person name="Zhirakovskaya E."/>
        </authorList>
    </citation>
    <scope>NUCLEOTIDE SEQUENCE</scope>
</reference>